<gene>
    <name evidence="1" type="ORF">CEXT_754301</name>
</gene>
<comment type="caution">
    <text evidence="1">The sequence shown here is derived from an EMBL/GenBank/DDBJ whole genome shotgun (WGS) entry which is preliminary data.</text>
</comment>
<dbReference type="AlphaFoldDB" id="A0AAV4XI05"/>
<dbReference type="Proteomes" id="UP001054945">
    <property type="component" value="Unassembled WGS sequence"/>
</dbReference>
<proteinExistence type="predicted"/>
<keyword evidence="2" id="KW-1185">Reference proteome</keyword>
<organism evidence="1 2">
    <name type="scientific">Caerostris extrusa</name>
    <name type="common">Bark spider</name>
    <name type="synonym">Caerostris bankana</name>
    <dbReference type="NCBI Taxonomy" id="172846"/>
    <lineage>
        <taxon>Eukaryota</taxon>
        <taxon>Metazoa</taxon>
        <taxon>Ecdysozoa</taxon>
        <taxon>Arthropoda</taxon>
        <taxon>Chelicerata</taxon>
        <taxon>Arachnida</taxon>
        <taxon>Araneae</taxon>
        <taxon>Araneomorphae</taxon>
        <taxon>Entelegynae</taxon>
        <taxon>Araneoidea</taxon>
        <taxon>Araneidae</taxon>
        <taxon>Caerostris</taxon>
    </lineage>
</organism>
<dbReference type="EMBL" id="BPLR01000315">
    <property type="protein sequence ID" value="GIY93845.1"/>
    <property type="molecule type" value="Genomic_DNA"/>
</dbReference>
<sequence>MKGSFERTQERKLHFPDLPNFLTMSPRLLELMNVTVRESRYMVGGSGLVKNVSRDLLKGRRRENYIFPDLPNFRVVSPRLFGADECDSPGIQIHGGGSGVVKKLSRDLLKERKRENYIFPDLLNLRVSMSPRLLELMNVTVRESDSWRVVRELSKNCRGI</sequence>
<name>A0AAV4XI05_CAEEX</name>
<reference evidence="1 2" key="1">
    <citation type="submission" date="2021-06" db="EMBL/GenBank/DDBJ databases">
        <title>Caerostris extrusa draft genome.</title>
        <authorList>
            <person name="Kono N."/>
            <person name="Arakawa K."/>
        </authorList>
    </citation>
    <scope>NUCLEOTIDE SEQUENCE [LARGE SCALE GENOMIC DNA]</scope>
</reference>
<evidence type="ECO:0000313" key="2">
    <source>
        <dbReference type="Proteomes" id="UP001054945"/>
    </source>
</evidence>
<accession>A0AAV4XI05</accession>
<protein>
    <submittedName>
        <fullName evidence="1">Uncharacterized protein</fullName>
    </submittedName>
</protein>
<evidence type="ECO:0000313" key="1">
    <source>
        <dbReference type="EMBL" id="GIY93845.1"/>
    </source>
</evidence>